<keyword evidence="3" id="KW-1185">Reference proteome</keyword>
<dbReference type="OrthoDB" id="9824628at2"/>
<sequence length="186" mass="21031">MDKRALFLEDGSFAAPRTVRNIEDVPETHRDWYLPEAGKEDGRYILNHEIWKKVREPYEREVERIEKAMADLKAKHETDLEREKQVRKREKIDATLRSTCEDAGIPAGLIEGVIALLSEESTFEVDDSYEFGGVVIANSNGTLNSVEALVENFLDSDEGAAFRGKRRAAPSDGYFASLIAGLKERR</sequence>
<comment type="caution">
    <text evidence="2">The sequence shown here is derived from an EMBL/GenBank/DDBJ whole genome shotgun (WGS) entry which is preliminary data.</text>
</comment>
<dbReference type="AlphaFoldDB" id="A0A562NM32"/>
<evidence type="ECO:0000313" key="3">
    <source>
        <dbReference type="Proteomes" id="UP000317122"/>
    </source>
</evidence>
<name>A0A562NM32_9HYPH</name>
<dbReference type="Proteomes" id="UP000317122">
    <property type="component" value="Unassembled WGS sequence"/>
</dbReference>
<organism evidence="2 3">
    <name type="scientific">Mesorhizobium tianshanense</name>
    <dbReference type="NCBI Taxonomy" id="39844"/>
    <lineage>
        <taxon>Bacteria</taxon>
        <taxon>Pseudomonadati</taxon>
        <taxon>Pseudomonadota</taxon>
        <taxon>Alphaproteobacteria</taxon>
        <taxon>Hyphomicrobiales</taxon>
        <taxon>Phyllobacteriaceae</taxon>
        <taxon>Mesorhizobium</taxon>
    </lineage>
</organism>
<evidence type="ECO:0000313" key="2">
    <source>
        <dbReference type="EMBL" id="TWI33041.1"/>
    </source>
</evidence>
<feature type="coiled-coil region" evidence="1">
    <location>
        <begin position="55"/>
        <end position="82"/>
    </location>
</feature>
<proteinExistence type="predicted"/>
<protein>
    <submittedName>
        <fullName evidence="2">Uncharacterized protein</fullName>
    </submittedName>
</protein>
<evidence type="ECO:0000256" key="1">
    <source>
        <dbReference type="SAM" id="Coils"/>
    </source>
</evidence>
<keyword evidence="1" id="KW-0175">Coiled coil</keyword>
<dbReference type="RefSeq" id="WP_145720308.1">
    <property type="nucleotide sequence ID" value="NZ_BSPF01000014.1"/>
</dbReference>
<dbReference type="EMBL" id="VLKT01000027">
    <property type="protein sequence ID" value="TWI33041.1"/>
    <property type="molecule type" value="Genomic_DNA"/>
</dbReference>
<accession>A0A562NM32</accession>
<reference evidence="2 3" key="1">
    <citation type="journal article" date="2015" name="Stand. Genomic Sci.">
        <title>Genomic Encyclopedia of Bacterial and Archaeal Type Strains, Phase III: the genomes of soil and plant-associated and newly described type strains.</title>
        <authorList>
            <person name="Whitman W.B."/>
            <person name="Woyke T."/>
            <person name="Klenk H.P."/>
            <person name="Zhou Y."/>
            <person name="Lilburn T.G."/>
            <person name="Beck B.J."/>
            <person name="De Vos P."/>
            <person name="Vandamme P."/>
            <person name="Eisen J.A."/>
            <person name="Garrity G."/>
            <person name="Hugenholtz P."/>
            <person name="Kyrpides N.C."/>
        </authorList>
    </citation>
    <scope>NUCLEOTIDE SEQUENCE [LARGE SCALE GENOMIC DNA]</scope>
    <source>
        <strain evidence="2 3">CGMCC 1.2546</strain>
    </source>
</reference>
<gene>
    <name evidence="2" type="ORF">IQ26_04250</name>
</gene>